<feature type="transmembrane region" description="Helical" evidence="5">
    <location>
        <begin position="145"/>
        <end position="166"/>
    </location>
</feature>
<organism evidence="7 8">
    <name type="scientific">Geomonas limicola</name>
    <dbReference type="NCBI Taxonomy" id="2740186"/>
    <lineage>
        <taxon>Bacteria</taxon>
        <taxon>Pseudomonadati</taxon>
        <taxon>Thermodesulfobacteriota</taxon>
        <taxon>Desulfuromonadia</taxon>
        <taxon>Geobacterales</taxon>
        <taxon>Geobacteraceae</taxon>
        <taxon>Geomonas</taxon>
    </lineage>
</organism>
<dbReference type="RefSeq" id="WP_183360640.1">
    <property type="nucleotide sequence ID" value="NZ_BLXZ01000003.1"/>
</dbReference>
<dbReference type="Proteomes" id="UP000587586">
    <property type="component" value="Unassembled WGS sequence"/>
</dbReference>
<dbReference type="PANTHER" id="PTHR37422:SF13">
    <property type="entry name" value="LIPOPOLYSACCHARIDE BIOSYNTHESIS PROTEIN PA4999-RELATED"/>
    <property type="match status" value="1"/>
</dbReference>
<evidence type="ECO:0000256" key="1">
    <source>
        <dbReference type="ARBA" id="ARBA00004141"/>
    </source>
</evidence>
<evidence type="ECO:0000313" key="7">
    <source>
        <dbReference type="EMBL" id="GFO68112.1"/>
    </source>
</evidence>
<evidence type="ECO:0000313" key="8">
    <source>
        <dbReference type="Proteomes" id="UP000587586"/>
    </source>
</evidence>
<accession>A0A6V8N6A9</accession>
<proteinExistence type="predicted"/>
<evidence type="ECO:0000256" key="5">
    <source>
        <dbReference type="SAM" id="Phobius"/>
    </source>
</evidence>
<feature type="transmembrane region" description="Helical" evidence="5">
    <location>
        <begin position="58"/>
        <end position="76"/>
    </location>
</feature>
<dbReference type="InterPro" id="IPR007016">
    <property type="entry name" value="O-antigen_ligase-rel_domated"/>
</dbReference>
<feature type="transmembrane region" description="Helical" evidence="5">
    <location>
        <begin position="173"/>
        <end position="195"/>
    </location>
</feature>
<evidence type="ECO:0000256" key="3">
    <source>
        <dbReference type="ARBA" id="ARBA00022989"/>
    </source>
</evidence>
<feature type="domain" description="O-antigen ligase-related" evidence="6">
    <location>
        <begin position="256"/>
        <end position="409"/>
    </location>
</feature>
<keyword evidence="3 5" id="KW-1133">Transmembrane helix</keyword>
<reference evidence="8" key="1">
    <citation type="submission" date="2020-06" db="EMBL/GenBank/DDBJ databases">
        <title>Draft genomic sequecing of Geomonas sp. Red745.</title>
        <authorList>
            <person name="Itoh H."/>
            <person name="Xu Z.X."/>
            <person name="Ushijima N."/>
            <person name="Masuda Y."/>
            <person name="Shiratori Y."/>
            <person name="Senoo K."/>
        </authorList>
    </citation>
    <scope>NUCLEOTIDE SEQUENCE [LARGE SCALE GENOMIC DNA]</scope>
    <source>
        <strain evidence="8">Red745</strain>
    </source>
</reference>
<comment type="subcellular location">
    <subcellularLocation>
        <location evidence="1">Membrane</location>
        <topology evidence="1">Multi-pass membrane protein</topology>
    </subcellularLocation>
</comment>
<keyword evidence="8" id="KW-1185">Reference proteome</keyword>
<feature type="transmembrane region" description="Helical" evidence="5">
    <location>
        <begin position="34"/>
        <end position="51"/>
    </location>
</feature>
<dbReference type="EMBL" id="BLXZ01000003">
    <property type="protein sequence ID" value="GFO68112.1"/>
    <property type="molecule type" value="Genomic_DNA"/>
</dbReference>
<comment type="caution">
    <text evidence="7">The sequence shown here is derived from an EMBL/GenBank/DDBJ whole genome shotgun (WGS) entry which is preliminary data.</text>
</comment>
<gene>
    <name evidence="7" type="ORF">GMLC_16910</name>
</gene>
<dbReference type="GO" id="GO:0016020">
    <property type="term" value="C:membrane"/>
    <property type="evidence" value="ECO:0007669"/>
    <property type="project" value="UniProtKB-SubCell"/>
</dbReference>
<dbReference type="AlphaFoldDB" id="A0A6V8N6A9"/>
<dbReference type="Pfam" id="PF04932">
    <property type="entry name" value="Wzy_C"/>
    <property type="match status" value="1"/>
</dbReference>
<keyword evidence="2 5" id="KW-0812">Transmembrane</keyword>
<evidence type="ECO:0000259" key="6">
    <source>
        <dbReference type="Pfam" id="PF04932"/>
    </source>
</evidence>
<feature type="transmembrane region" description="Helical" evidence="5">
    <location>
        <begin position="429"/>
        <end position="452"/>
    </location>
</feature>
<protein>
    <recommendedName>
        <fullName evidence="6">O-antigen ligase-related domain-containing protein</fullName>
    </recommendedName>
</protein>
<sequence length="497" mass="54596">MILGARRSPTTLAAVLLCLAGGLAFGFVILKMSLLYIVALLGALFTVWLTLKKPELSIIAIVVIIASVVDVYKLPLVPLGPGSLNVTDILVFVLLALSFWRHLSTRDSQPTASSPVSWLLLLFIGYAVCTALLSIVLLGMDLNTVLRLFRVVSYYLIYFMITNLVCTKQQIRFLVNALFLVAALVVVAMLVQLVMGDSVQLIPGKQYRVDVMEAEVDAMRLQPPGQTLLFACLLTVIALLTNLRSALSLRSRYLYLLALLGAGVLLTYVRTYLLALALVITLYFVVARPEQRLRLAKFVMLGMLLFALLAAGGWGAGGKFQSTLTAMSGRFLTLFAGKELVQTNSLNDRQIENSYALKEIREHPLLGIGLGQDYRPKLYGPDDEITYYVHNVYLWLVLDFGLPGCLVFFLFYLTFLVRAFKSARNEPDPYLRSIAVGALLMGVAALPMALVIPLFLEWHSIVVLAILIGLSETILMHRGVQAAPEAALPAPAGEQVT</sequence>
<feature type="transmembrane region" description="Helical" evidence="5">
    <location>
        <begin position="298"/>
        <end position="317"/>
    </location>
</feature>
<feature type="transmembrane region" description="Helical" evidence="5">
    <location>
        <begin position="253"/>
        <end position="286"/>
    </location>
</feature>
<name>A0A6V8N6A9_9BACT</name>
<feature type="transmembrane region" description="Helical" evidence="5">
    <location>
        <begin position="392"/>
        <end position="417"/>
    </location>
</feature>
<keyword evidence="4 5" id="KW-0472">Membrane</keyword>
<feature type="transmembrane region" description="Helical" evidence="5">
    <location>
        <begin position="82"/>
        <end position="103"/>
    </location>
</feature>
<dbReference type="PANTHER" id="PTHR37422">
    <property type="entry name" value="TEICHURONIC ACID BIOSYNTHESIS PROTEIN TUAE"/>
    <property type="match status" value="1"/>
</dbReference>
<feature type="transmembrane region" description="Helical" evidence="5">
    <location>
        <begin position="115"/>
        <end position="139"/>
    </location>
</feature>
<evidence type="ECO:0000256" key="2">
    <source>
        <dbReference type="ARBA" id="ARBA00022692"/>
    </source>
</evidence>
<dbReference type="InterPro" id="IPR051533">
    <property type="entry name" value="WaaL-like"/>
</dbReference>
<evidence type="ECO:0000256" key="4">
    <source>
        <dbReference type="ARBA" id="ARBA00023136"/>
    </source>
</evidence>